<dbReference type="Gene3D" id="2.60.40.2500">
    <property type="match status" value="1"/>
</dbReference>
<evidence type="ECO:0000313" key="4">
    <source>
        <dbReference type="EMBL" id="SDF63032.1"/>
    </source>
</evidence>
<keyword evidence="2 3" id="KW-0732">Signal</keyword>
<evidence type="ECO:0000256" key="2">
    <source>
        <dbReference type="ARBA" id="ARBA00022729"/>
    </source>
</evidence>
<organism evidence="4 5">
    <name type="scientific">Salipiger thiooxidans</name>
    <dbReference type="NCBI Taxonomy" id="282683"/>
    <lineage>
        <taxon>Bacteria</taxon>
        <taxon>Pseudomonadati</taxon>
        <taxon>Pseudomonadota</taxon>
        <taxon>Alphaproteobacteria</taxon>
        <taxon>Rhodobacterales</taxon>
        <taxon>Roseobacteraceae</taxon>
        <taxon>Salipiger</taxon>
    </lineage>
</organism>
<name>A0A1G7MMM7_9RHOB</name>
<comment type="similarity">
    <text evidence="1">Belongs to the TrbG/VirB9 family.</text>
</comment>
<dbReference type="AlphaFoldDB" id="A0A1G7MMM7"/>
<gene>
    <name evidence="4" type="ORF">SAMN04488105_13814</name>
</gene>
<dbReference type="STRING" id="282683.SAMN04488105_13814"/>
<dbReference type="InterPro" id="IPR010258">
    <property type="entry name" value="Conjugal_tfr_TrbG/VirB9/CagX"/>
</dbReference>
<dbReference type="Proteomes" id="UP000198994">
    <property type="component" value="Unassembled WGS sequence"/>
</dbReference>
<dbReference type="Pfam" id="PF03524">
    <property type="entry name" value="CagX"/>
    <property type="match status" value="1"/>
</dbReference>
<feature type="chain" id="PRO_5011597364" evidence="3">
    <location>
        <begin position="21"/>
        <end position="245"/>
    </location>
</feature>
<evidence type="ECO:0000313" key="5">
    <source>
        <dbReference type="Proteomes" id="UP000198994"/>
    </source>
</evidence>
<dbReference type="InterPro" id="IPR038161">
    <property type="entry name" value="VirB9/CagX/TrbG_C_sf"/>
</dbReference>
<dbReference type="EMBL" id="FNAV01000038">
    <property type="protein sequence ID" value="SDF63032.1"/>
    <property type="molecule type" value="Genomic_DNA"/>
</dbReference>
<sequence>MRNIFALTFAALLLPLPALAERAPQTMGQDARVRSVWYNPSDVIRVDTNLRTNTALELGRGERIEQVLLGDSEAFDVEVLSNRNTVSVKPVIGSAHSNMTIYTSRRAISFVLTEGRSNTPTYRVAVKYPDDQPSRPSSMPKAEGTRDTGYEYAGGGQARPVAVWNDGHATYFEFRQGVRPSIFAVDSEGYELTVNSQTRGRIVRVGGVAEAFTIRIGDEVICIRHVPGGKTVDPFILRSLAGKEF</sequence>
<evidence type="ECO:0000256" key="3">
    <source>
        <dbReference type="SAM" id="SignalP"/>
    </source>
</evidence>
<dbReference type="RefSeq" id="WP_089964160.1">
    <property type="nucleotide sequence ID" value="NZ_FNAV01000038.1"/>
</dbReference>
<dbReference type="CDD" id="cd06911">
    <property type="entry name" value="VirB9_CagX_TrbG"/>
    <property type="match status" value="1"/>
</dbReference>
<accession>A0A1G7MMM7</accession>
<feature type="signal peptide" evidence="3">
    <location>
        <begin position="1"/>
        <end position="20"/>
    </location>
</feature>
<proteinExistence type="inferred from homology"/>
<evidence type="ECO:0000256" key="1">
    <source>
        <dbReference type="ARBA" id="ARBA00006135"/>
    </source>
</evidence>
<dbReference type="OrthoDB" id="9815808at2"/>
<reference evidence="5" key="1">
    <citation type="submission" date="2016-10" db="EMBL/GenBank/DDBJ databases">
        <authorList>
            <person name="Varghese N."/>
            <person name="Submissions S."/>
        </authorList>
    </citation>
    <scope>NUCLEOTIDE SEQUENCE [LARGE SCALE GENOMIC DNA]</scope>
    <source>
        <strain evidence="5">DSM 10146</strain>
    </source>
</reference>
<keyword evidence="5" id="KW-1185">Reference proteome</keyword>
<protein>
    <submittedName>
        <fullName evidence="4">Type IV secretion system protein VirB9</fullName>
    </submittedName>
</protein>
<dbReference type="InterPro" id="IPR033645">
    <property type="entry name" value="VirB9/CagX/TrbG_C"/>
</dbReference>